<dbReference type="Proteomes" id="UP000799291">
    <property type="component" value="Unassembled WGS sequence"/>
</dbReference>
<dbReference type="EMBL" id="MU005581">
    <property type="protein sequence ID" value="KAF2684501.1"/>
    <property type="molecule type" value="Genomic_DNA"/>
</dbReference>
<proteinExistence type="predicted"/>
<organism evidence="2 3">
    <name type="scientific">Lentithecium fluviatile CBS 122367</name>
    <dbReference type="NCBI Taxonomy" id="1168545"/>
    <lineage>
        <taxon>Eukaryota</taxon>
        <taxon>Fungi</taxon>
        <taxon>Dikarya</taxon>
        <taxon>Ascomycota</taxon>
        <taxon>Pezizomycotina</taxon>
        <taxon>Dothideomycetes</taxon>
        <taxon>Pleosporomycetidae</taxon>
        <taxon>Pleosporales</taxon>
        <taxon>Massarineae</taxon>
        <taxon>Lentitheciaceae</taxon>
        <taxon>Lentithecium</taxon>
    </lineage>
</organism>
<evidence type="ECO:0000256" key="1">
    <source>
        <dbReference type="SAM" id="MobiDB-lite"/>
    </source>
</evidence>
<name>A0A6G1J2R3_9PLEO</name>
<keyword evidence="3" id="KW-1185">Reference proteome</keyword>
<feature type="region of interest" description="Disordered" evidence="1">
    <location>
        <begin position="25"/>
        <end position="81"/>
    </location>
</feature>
<gene>
    <name evidence="2" type="ORF">K458DRAFT_404118</name>
</gene>
<reference evidence="2" key="1">
    <citation type="journal article" date="2020" name="Stud. Mycol.">
        <title>101 Dothideomycetes genomes: a test case for predicting lifestyles and emergence of pathogens.</title>
        <authorList>
            <person name="Haridas S."/>
            <person name="Albert R."/>
            <person name="Binder M."/>
            <person name="Bloem J."/>
            <person name="Labutti K."/>
            <person name="Salamov A."/>
            <person name="Andreopoulos B."/>
            <person name="Baker S."/>
            <person name="Barry K."/>
            <person name="Bills G."/>
            <person name="Bluhm B."/>
            <person name="Cannon C."/>
            <person name="Castanera R."/>
            <person name="Culley D."/>
            <person name="Daum C."/>
            <person name="Ezra D."/>
            <person name="Gonzalez J."/>
            <person name="Henrissat B."/>
            <person name="Kuo A."/>
            <person name="Liang C."/>
            <person name="Lipzen A."/>
            <person name="Lutzoni F."/>
            <person name="Magnuson J."/>
            <person name="Mondo S."/>
            <person name="Nolan M."/>
            <person name="Ohm R."/>
            <person name="Pangilinan J."/>
            <person name="Park H.-J."/>
            <person name="Ramirez L."/>
            <person name="Alfaro M."/>
            <person name="Sun H."/>
            <person name="Tritt A."/>
            <person name="Yoshinaga Y."/>
            <person name="Zwiers L.-H."/>
            <person name="Turgeon B."/>
            <person name="Goodwin S."/>
            <person name="Spatafora J."/>
            <person name="Crous P."/>
            <person name="Grigoriev I."/>
        </authorList>
    </citation>
    <scope>NUCLEOTIDE SEQUENCE</scope>
    <source>
        <strain evidence="2">CBS 122367</strain>
    </source>
</reference>
<sequence>MPKGCSALTPRLLFLTAKRPLLGGPPVTSFSLSTPTKPGCPGPDRKSPQTHLSHRSGGAFQNGSSILPVRTERPSSLDPGVFPEPCKRSVRGLRAARVGVMEGEHLFLPIRDSGVCTVTGPQNHEPWALVWGCEVPDVWRYEKDAACCHRKNVGWNGLRCWATVVRRCIGHRSQCLDCCPHDAEVRTAMVLTCVMVWSPSAVAVIACQPHTAKWTEPGTRACGWFDWMRDPGS</sequence>
<dbReference type="AlphaFoldDB" id="A0A6G1J2R3"/>
<evidence type="ECO:0000313" key="3">
    <source>
        <dbReference type="Proteomes" id="UP000799291"/>
    </source>
</evidence>
<evidence type="ECO:0000313" key="2">
    <source>
        <dbReference type="EMBL" id="KAF2684501.1"/>
    </source>
</evidence>
<protein>
    <submittedName>
        <fullName evidence="2">Uncharacterized protein</fullName>
    </submittedName>
</protein>
<accession>A0A6G1J2R3</accession>